<proteinExistence type="predicted"/>
<keyword evidence="1" id="KW-0285">Flavoprotein</keyword>
<dbReference type="Gene3D" id="3.20.20.30">
    <property type="entry name" value="Luciferase-like domain"/>
    <property type="match status" value="1"/>
</dbReference>
<evidence type="ECO:0000256" key="1">
    <source>
        <dbReference type="ARBA" id="ARBA00022630"/>
    </source>
</evidence>
<evidence type="ECO:0000256" key="2">
    <source>
        <dbReference type="ARBA" id="ARBA00022643"/>
    </source>
</evidence>
<dbReference type="InterPro" id="IPR036661">
    <property type="entry name" value="Luciferase-like_sf"/>
</dbReference>
<feature type="domain" description="Luciferase-like" evidence="5">
    <location>
        <begin position="1"/>
        <end position="231"/>
    </location>
</feature>
<keyword evidence="2" id="KW-0288">FMN</keyword>
<dbReference type="InterPro" id="IPR011251">
    <property type="entry name" value="Luciferase-like_dom"/>
</dbReference>
<dbReference type="Pfam" id="PF00296">
    <property type="entry name" value="Bac_luciferase"/>
    <property type="match status" value="1"/>
</dbReference>
<evidence type="ECO:0000256" key="3">
    <source>
        <dbReference type="ARBA" id="ARBA00023002"/>
    </source>
</evidence>
<evidence type="ECO:0000256" key="4">
    <source>
        <dbReference type="ARBA" id="ARBA00023033"/>
    </source>
</evidence>
<dbReference type="PANTHER" id="PTHR42847">
    <property type="entry name" value="ALKANESULFONATE MONOOXYGENASE"/>
    <property type="match status" value="1"/>
</dbReference>
<dbReference type="AlphaFoldDB" id="A0AA35WQH2"/>
<dbReference type="GO" id="GO:0046306">
    <property type="term" value="P:alkanesulfonate catabolic process"/>
    <property type="evidence" value="ECO:0007669"/>
    <property type="project" value="TreeGrafter"/>
</dbReference>
<dbReference type="SUPFAM" id="SSF51679">
    <property type="entry name" value="Bacterial luciferase-like"/>
    <property type="match status" value="1"/>
</dbReference>
<keyword evidence="7" id="KW-1185">Reference proteome</keyword>
<accession>A0AA35WQH2</accession>
<sequence length="262" mass="28853">MAAALHQISKGRVDINVVPGGIQNDFERVGENSTHETRYERAEEFIAACRKLWMEPGPVDFAGEYYRLRDAYCAPQPGEEGPRFYLGGASPRALGLSGRQADVHLSWIEPLEETAKRNVDVAAEFAKAGRTPELGLRTHLVVRDTEAEAWDAANELIAHADPAVKAQRQSAIVGTQMVGQQAQAREAPDHRVGPHLWNGLSEVRVNCGTAIVGTPQQAADTLYSYAQLGFQEFILSGFPHVEECRRVSDEVLPRLRERLATG</sequence>
<keyword evidence="3" id="KW-0560">Oxidoreductase</keyword>
<dbReference type="GO" id="GO:0008726">
    <property type="term" value="F:alkanesulfonate monooxygenase activity"/>
    <property type="evidence" value="ECO:0007669"/>
    <property type="project" value="TreeGrafter"/>
</dbReference>
<protein>
    <submittedName>
        <fullName evidence="6">Alkanesulfonate monooxygenase</fullName>
    </submittedName>
</protein>
<dbReference type="EMBL" id="CASHTH010001965">
    <property type="protein sequence ID" value="CAI8022587.1"/>
    <property type="molecule type" value="Genomic_DNA"/>
</dbReference>
<evidence type="ECO:0000313" key="6">
    <source>
        <dbReference type="EMBL" id="CAI8022587.1"/>
    </source>
</evidence>
<dbReference type="Proteomes" id="UP001174909">
    <property type="component" value="Unassembled WGS sequence"/>
</dbReference>
<gene>
    <name evidence="6" type="ORF">GBAR_LOCUS13247</name>
</gene>
<reference evidence="6" key="1">
    <citation type="submission" date="2023-03" db="EMBL/GenBank/DDBJ databases">
        <authorList>
            <person name="Steffen K."/>
            <person name="Cardenas P."/>
        </authorList>
    </citation>
    <scope>NUCLEOTIDE SEQUENCE</scope>
</reference>
<keyword evidence="4 6" id="KW-0503">Monooxygenase</keyword>
<comment type="caution">
    <text evidence="6">The sequence shown here is derived from an EMBL/GenBank/DDBJ whole genome shotgun (WGS) entry which is preliminary data.</text>
</comment>
<organism evidence="6 7">
    <name type="scientific">Geodia barretti</name>
    <name type="common">Barrett's horny sponge</name>
    <dbReference type="NCBI Taxonomy" id="519541"/>
    <lineage>
        <taxon>Eukaryota</taxon>
        <taxon>Metazoa</taxon>
        <taxon>Porifera</taxon>
        <taxon>Demospongiae</taxon>
        <taxon>Heteroscleromorpha</taxon>
        <taxon>Tetractinellida</taxon>
        <taxon>Astrophorina</taxon>
        <taxon>Geodiidae</taxon>
        <taxon>Geodia</taxon>
    </lineage>
</organism>
<evidence type="ECO:0000259" key="5">
    <source>
        <dbReference type="Pfam" id="PF00296"/>
    </source>
</evidence>
<dbReference type="InterPro" id="IPR050172">
    <property type="entry name" value="SsuD_RutA_monooxygenase"/>
</dbReference>
<name>A0AA35WQH2_GEOBA</name>
<evidence type="ECO:0000313" key="7">
    <source>
        <dbReference type="Proteomes" id="UP001174909"/>
    </source>
</evidence>
<dbReference type="PANTHER" id="PTHR42847:SF4">
    <property type="entry name" value="ALKANESULFONATE MONOOXYGENASE-RELATED"/>
    <property type="match status" value="1"/>
</dbReference>